<sequence>MRNAIEELIFSDVSSYDIYVNTGVNQGLVGDIKDGYLTIDSIPYIDAERLYYYSLERKALVTSWFLTNSHNVELACSQRVIEGKIDTLYTPKI</sequence>
<gene>
    <name evidence="1" type="ORF">Q604_UNBc4C00071G0001</name>
</gene>
<name>W1WGW1_9ZZZZ</name>
<proteinExistence type="predicted"/>
<evidence type="ECO:0000313" key="1">
    <source>
        <dbReference type="EMBL" id="ETJ16310.1"/>
    </source>
</evidence>
<accession>W1WGW1</accession>
<dbReference type="EMBL" id="AZMM01018852">
    <property type="protein sequence ID" value="ETJ16310.1"/>
    <property type="molecule type" value="Genomic_DNA"/>
</dbReference>
<protein>
    <submittedName>
        <fullName evidence="1">Uncharacterized protein</fullName>
    </submittedName>
</protein>
<reference evidence="1" key="1">
    <citation type="submission" date="2013-12" db="EMBL/GenBank/DDBJ databases">
        <title>A Varibaculum cambriense genome reconstructed from a premature infant gut community with otherwise low bacterial novelty that shifts toward anaerobic metabolism during the third week of life.</title>
        <authorList>
            <person name="Brown C.T."/>
            <person name="Sharon I."/>
            <person name="Thomas B.C."/>
            <person name="Castelle C.J."/>
            <person name="Morowitz M.J."/>
            <person name="Banfield J.F."/>
        </authorList>
    </citation>
    <scope>NUCLEOTIDE SEQUENCE</scope>
</reference>
<comment type="caution">
    <text evidence="1">The sequence shown here is derived from an EMBL/GenBank/DDBJ whole genome shotgun (WGS) entry which is preliminary data.</text>
</comment>
<organism evidence="1">
    <name type="scientific">human gut metagenome</name>
    <dbReference type="NCBI Taxonomy" id="408170"/>
    <lineage>
        <taxon>unclassified sequences</taxon>
        <taxon>metagenomes</taxon>
        <taxon>organismal metagenomes</taxon>
    </lineage>
</organism>
<dbReference type="AlphaFoldDB" id="W1WGW1"/>